<dbReference type="AlphaFoldDB" id="A0A0A8YKF6"/>
<sequence>MADRSERSTKVFSPVSVSLLSVHLSLLANGPLGPCT</sequence>
<proteinExistence type="predicted"/>
<organism evidence="1">
    <name type="scientific">Arundo donax</name>
    <name type="common">Giant reed</name>
    <name type="synonym">Donax arundinaceus</name>
    <dbReference type="NCBI Taxonomy" id="35708"/>
    <lineage>
        <taxon>Eukaryota</taxon>
        <taxon>Viridiplantae</taxon>
        <taxon>Streptophyta</taxon>
        <taxon>Embryophyta</taxon>
        <taxon>Tracheophyta</taxon>
        <taxon>Spermatophyta</taxon>
        <taxon>Magnoliopsida</taxon>
        <taxon>Liliopsida</taxon>
        <taxon>Poales</taxon>
        <taxon>Poaceae</taxon>
        <taxon>PACMAD clade</taxon>
        <taxon>Arundinoideae</taxon>
        <taxon>Arundineae</taxon>
        <taxon>Arundo</taxon>
    </lineage>
</organism>
<accession>A0A0A8YKF6</accession>
<protein>
    <submittedName>
        <fullName evidence="1">Uncharacterized protein</fullName>
    </submittedName>
</protein>
<reference evidence="1" key="1">
    <citation type="submission" date="2014-09" db="EMBL/GenBank/DDBJ databases">
        <authorList>
            <person name="Magalhaes I.L.F."/>
            <person name="Oliveira U."/>
            <person name="Santos F.R."/>
            <person name="Vidigal T.H.D.A."/>
            <person name="Brescovit A.D."/>
            <person name="Santos A.J."/>
        </authorList>
    </citation>
    <scope>NUCLEOTIDE SEQUENCE</scope>
    <source>
        <tissue evidence="1">Shoot tissue taken approximately 20 cm above the soil surface</tissue>
    </source>
</reference>
<name>A0A0A8YKF6_ARUDO</name>
<evidence type="ECO:0000313" key="1">
    <source>
        <dbReference type="EMBL" id="JAD26043.1"/>
    </source>
</evidence>
<reference evidence="1" key="2">
    <citation type="journal article" date="2015" name="Data Brief">
        <title>Shoot transcriptome of the giant reed, Arundo donax.</title>
        <authorList>
            <person name="Barrero R.A."/>
            <person name="Guerrero F.D."/>
            <person name="Moolhuijzen P."/>
            <person name="Goolsby J.A."/>
            <person name="Tidwell J."/>
            <person name="Bellgard S.E."/>
            <person name="Bellgard M.I."/>
        </authorList>
    </citation>
    <scope>NUCLEOTIDE SEQUENCE</scope>
    <source>
        <tissue evidence="1">Shoot tissue taken approximately 20 cm above the soil surface</tissue>
    </source>
</reference>
<dbReference type="EMBL" id="GBRH01271852">
    <property type="protein sequence ID" value="JAD26043.1"/>
    <property type="molecule type" value="Transcribed_RNA"/>
</dbReference>